<keyword evidence="1" id="KW-0472">Membrane</keyword>
<feature type="transmembrane region" description="Helical" evidence="1">
    <location>
        <begin position="69"/>
        <end position="86"/>
    </location>
</feature>
<dbReference type="EMBL" id="JAMQOQ010000001">
    <property type="protein sequence ID" value="MDS0293602.1"/>
    <property type="molecule type" value="Genomic_DNA"/>
</dbReference>
<sequence length="89" mass="9010">MELGIERQGRDLRRDGALFLVGVAGLLVAELVVPAASLFAADGVAHGFLFGASLGVLLSGVFRATARQALSSTLALAVGLALSAAVDLF</sequence>
<keyword evidence="1" id="KW-1133">Transmembrane helix</keyword>
<dbReference type="RefSeq" id="WP_310927408.1">
    <property type="nucleotide sequence ID" value="NZ_JAMQOQ010000001.1"/>
</dbReference>
<feature type="transmembrane region" description="Helical" evidence="1">
    <location>
        <begin position="17"/>
        <end position="37"/>
    </location>
</feature>
<accession>A0ABU2FYK6</accession>
<gene>
    <name evidence="2" type="ORF">NDI79_05355</name>
</gene>
<proteinExistence type="predicted"/>
<evidence type="ECO:0000313" key="2">
    <source>
        <dbReference type="EMBL" id="MDS0293602.1"/>
    </source>
</evidence>
<feature type="transmembrane region" description="Helical" evidence="1">
    <location>
        <begin position="43"/>
        <end position="62"/>
    </location>
</feature>
<evidence type="ECO:0008006" key="4">
    <source>
        <dbReference type="Google" id="ProtNLM"/>
    </source>
</evidence>
<keyword evidence="1" id="KW-0812">Transmembrane</keyword>
<organism evidence="2 3">
    <name type="scientific">Halogeometricum luteum</name>
    <dbReference type="NCBI Taxonomy" id="2950537"/>
    <lineage>
        <taxon>Archaea</taxon>
        <taxon>Methanobacteriati</taxon>
        <taxon>Methanobacteriota</taxon>
        <taxon>Stenosarchaea group</taxon>
        <taxon>Halobacteria</taxon>
        <taxon>Halobacteriales</taxon>
        <taxon>Haloferacaceae</taxon>
        <taxon>Halogeometricum</taxon>
    </lineage>
</organism>
<reference evidence="2 3" key="1">
    <citation type="submission" date="2022-06" db="EMBL/GenBank/DDBJ databases">
        <title>Halogeometricum sp. a new haloarchaeum isolate from saline soil.</title>
        <authorList>
            <person name="Strakova D."/>
            <person name="Galisteo C."/>
            <person name="Sanchez-Porro C."/>
            <person name="Ventosa A."/>
        </authorList>
    </citation>
    <scope>NUCLEOTIDE SEQUENCE [LARGE SCALE GENOMIC DNA]</scope>
    <source>
        <strain evidence="3">S3BR25-2</strain>
    </source>
</reference>
<keyword evidence="3" id="KW-1185">Reference proteome</keyword>
<name>A0ABU2FYK6_9EURY</name>
<evidence type="ECO:0000313" key="3">
    <source>
        <dbReference type="Proteomes" id="UP001254813"/>
    </source>
</evidence>
<comment type="caution">
    <text evidence="2">The sequence shown here is derived from an EMBL/GenBank/DDBJ whole genome shotgun (WGS) entry which is preliminary data.</text>
</comment>
<protein>
    <recommendedName>
        <fullName evidence="4">Metal transporter</fullName>
    </recommendedName>
</protein>
<evidence type="ECO:0000256" key="1">
    <source>
        <dbReference type="SAM" id="Phobius"/>
    </source>
</evidence>
<dbReference type="Proteomes" id="UP001254813">
    <property type="component" value="Unassembled WGS sequence"/>
</dbReference>